<comment type="similarity">
    <text evidence="1 9">Belongs to the pyruvate:ferredoxin/flavodoxin oxidoreductase family.</text>
</comment>
<feature type="binding site" evidence="11">
    <location>
        <position position="816"/>
    </location>
    <ligand>
        <name>[4Fe-4S] cluster</name>
        <dbReference type="ChEBI" id="CHEBI:49883"/>
        <label>3</label>
    </ligand>
</feature>
<keyword evidence="4 11" id="KW-0479">Metal-binding</keyword>
<evidence type="ECO:0000256" key="9">
    <source>
        <dbReference type="PIRNR" id="PIRNR000159"/>
    </source>
</evidence>
<dbReference type="Gene3D" id="3.30.70.20">
    <property type="match status" value="1"/>
</dbReference>
<dbReference type="SMART" id="SM00890">
    <property type="entry name" value="EKR"/>
    <property type="match status" value="1"/>
</dbReference>
<feature type="binding site" evidence="11">
    <location>
        <position position="699"/>
    </location>
    <ligand>
        <name>[4Fe-4S] cluster</name>
        <dbReference type="ChEBI" id="CHEBI:49883"/>
        <label>1</label>
    </ligand>
</feature>
<feature type="binding site" evidence="11">
    <location>
        <position position="757"/>
    </location>
    <ligand>
        <name>[4Fe-4S] cluster</name>
        <dbReference type="ChEBI" id="CHEBI:49883"/>
        <label>1</label>
    </ligand>
</feature>
<dbReference type="Pfam" id="PF01855">
    <property type="entry name" value="POR_N"/>
    <property type="match status" value="1"/>
</dbReference>
<feature type="binding site" evidence="11">
    <location>
        <position position="747"/>
    </location>
    <ligand>
        <name>[4Fe-4S] cluster</name>
        <dbReference type="ChEBI" id="CHEBI:49883"/>
        <label>2</label>
    </ligand>
</feature>
<feature type="binding site" evidence="11">
    <location>
        <position position="753"/>
    </location>
    <ligand>
        <name>[4Fe-4S] cluster</name>
        <dbReference type="ChEBI" id="CHEBI:49883"/>
        <label>2</label>
    </ligand>
</feature>
<feature type="site" description="Important for catalytic activity" evidence="10">
    <location>
        <position position="1000"/>
    </location>
</feature>
<feature type="site" description="Important for catalytic activity" evidence="10">
    <location>
        <position position="63"/>
    </location>
</feature>
<dbReference type="Pfam" id="PF17147">
    <property type="entry name" value="PFOR_II"/>
    <property type="match status" value="1"/>
</dbReference>
<keyword evidence="2 9" id="KW-0813">Transport</keyword>
<dbReference type="PIRSF" id="PIRSF000159">
    <property type="entry name" value="NifJ"/>
    <property type="match status" value="1"/>
</dbReference>
<dbReference type="NCBIfam" id="TIGR02176">
    <property type="entry name" value="pyruv_ox_red"/>
    <property type="match status" value="1"/>
</dbReference>
<dbReference type="Gene3D" id="3.40.50.970">
    <property type="match status" value="2"/>
</dbReference>
<feature type="site" description="Important for catalytic activity" evidence="10">
    <location>
        <position position="113"/>
    </location>
</feature>
<dbReference type="KEGG" id="vao:FA707_07510"/>
<accession>A0A4D7CRV4</accession>
<dbReference type="PANTHER" id="PTHR32154:SF0">
    <property type="entry name" value="PYRUVATE-FLAVODOXIN OXIDOREDUCTASE-RELATED"/>
    <property type="match status" value="1"/>
</dbReference>
<dbReference type="PANTHER" id="PTHR32154">
    <property type="entry name" value="PYRUVATE-FLAVODOXIN OXIDOREDUCTASE-RELATED"/>
    <property type="match status" value="1"/>
</dbReference>
<dbReference type="InterPro" id="IPR002869">
    <property type="entry name" value="Pyrv_flavodox_OxRed_cen"/>
</dbReference>
<dbReference type="FunFam" id="3.40.50.970:FF:000012">
    <property type="entry name" value="Pyruvate:ferredoxin (Flavodoxin) oxidoreductase"/>
    <property type="match status" value="1"/>
</dbReference>
<reference evidence="12 13" key="1">
    <citation type="submission" date="2019-04" db="EMBL/GenBank/DDBJ databases">
        <title>Vagococcus sp. nov., isolated from faeces of yaks (Bos grunniens).</title>
        <authorList>
            <person name="Ge Y."/>
        </authorList>
    </citation>
    <scope>NUCLEOTIDE SEQUENCE [LARGE SCALE GENOMIC DNA]</scope>
    <source>
        <strain evidence="12 13">MN-17</strain>
    </source>
</reference>
<comment type="cofactor">
    <cofactor evidence="11">
        <name>[4Fe-4S] cluster</name>
        <dbReference type="ChEBI" id="CHEBI:49883"/>
    </cofactor>
    <text evidence="11">Binds 3 [4Fe-4S] clusters per subunit.</text>
</comment>
<feature type="binding site" evidence="11">
    <location>
        <position position="841"/>
    </location>
    <ligand>
        <name>[4Fe-4S] cluster</name>
        <dbReference type="ChEBI" id="CHEBI:49883"/>
        <label>3</label>
    </ligand>
</feature>
<keyword evidence="13" id="KW-1185">Reference proteome</keyword>
<dbReference type="GO" id="GO:0051539">
    <property type="term" value="F:4 iron, 4 sulfur cluster binding"/>
    <property type="evidence" value="ECO:0007669"/>
    <property type="project" value="UniProtKB-KW"/>
</dbReference>
<dbReference type="InterPro" id="IPR033412">
    <property type="entry name" value="PFOR_II"/>
</dbReference>
<dbReference type="FunFam" id="3.40.50.920:FF:000007">
    <property type="entry name" value="Pyruvate:ferredoxin (Flavodoxin) oxidoreductase"/>
    <property type="match status" value="1"/>
</dbReference>
<feature type="binding site" evidence="11">
    <location>
        <position position="813"/>
    </location>
    <ligand>
        <name>[4Fe-4S] cluster</name>
        <dbReference type="ChEBI" id="CHEBI:49883"/>
        <label>3</label>
    </ligand>
</feature>
<dbReference type="SUPFAM" id="SSF52922">
    <property type="entry name" value="TK C-terminal domain-like"/>
    <property type="match status" value="1"/>
</dbReference>
<dbReference type="InterPro" id="IPR017896">
    <property type="entry name" value="4Fe4S_Fe-S-bd"/>
</dbReference>
<evidence type="ECO:0000256" key="5">
    <source>
        <dbReference type="ARBA" id="ARBA00022982"/>
    </source>
</evidence>
<dbReference type="GO" id="GO:0006979">
    <property type="term" value="P:response to oxidative stress"/>
    <property type="evidence" value="ECO:0007669"/>
    <property type="project" value="TreeGrafter"/>
</dbReference>
<dbReference type="InterPro" id="IPR037112">
    <property type="entry name" value="Pyrv-flavodox_OxR_EKR_sf"/>
</dbReference>
<dbReference type="Gene3D" id="3.40.920.10">
    <property type="entry name" value="Pyruvate-ferredoxin oxidoreductase, PFOR, domain III"/>
    <property type="match status" value="1"/>
</dbReference>
<feature type="binding site" evidence="11">
    <location>
        <position position="1075"/>
    </location>
    <ligand>
        <name>[4Fe-4S] cluster</name>
        <dbReference type="ChEBI" id="CHEBI:49883"/>
        <label>3</label>
    </ligand>
</feature>
<dbReference type="InterPro" id="IPR019456">
    <property type="entry name" value="Pyrv-flavodox_OxRtase_EKR"/>
</dbReference>
<feature type="site" description="Important for catalytic activity" evidence="10">
    <location>
        <position position="30"/>
    </location>
</feature>
<evidence type="ECO:0000256" key="11">
    <source>
        <dbReference type="PIRSR" id="PIRSR000159-50"/>
    </source>
</evidence>
<evidence type="ECO:0000256" key="2">
    <source>
        <dbReference type="ARBA" id="ARBA00022448"/>
    </source>
</evidence>
<dbReference type="Pfam" id="PF02775">
    <property type="entry name" value="TPP_enzyme_C"/>
    <property type="match status" value="1"/>
</dbReference>
<dbReference type="InterPro" id="IPR011895">
    <property type="entry name" value="Pyrv_flavodox_OxRed"/>
</dbReference>
<feature type="binding site" evidence="11">
    <location>
        <position position="750"/>
    </location>
    <ligand>
        <name>[4Fe-4S] cluster</name>
        <dbReference type="ChEBI" id="CHEBI:49883"/>
        <label>2</label>
    </ligand>
</feature>
<dbReference type="InterPro" id="IPR009014">
    <property type="entry name" value="Transketo_C/PFOR_II"/>
</dbReference>
<evidence type="ECO:0000256" key="7">
    <source>
        <dbReference type="ARBA" id="ARBA00023004"/>
    </source>
</evidence>
<dbReference type="FunFam" id="3.40.920.10:FF:000001">
    <property type="entry name" value="Pyruvate:ferredoxin (Flavodoxin) oxidoreductase"/>
    <property type="match status" value="1"/>
</dbReference>
<dbReference type="GO" id="GO:0016903">
    <property type="term" value="F:oxidoreductase activity, acting on the aldehyde or oxo group of donors"/>
    <property type="evidence" value="ECO:0007669"/>
    <property type="project" value="InterPro"/>
</dbReference>
<evidence type="ECO:0000313" key="13">
    <source>
        <dbReference type="Proteomes" id="UP000298615"/>
    </source>
</evidence>
<dbReference type="EMBL" id="CP039712">
    <property type="protein sequence ID" value="QCI86819.1"/>
    <property type="molecule type" value="Genomic_DNA"/>
</dbReference>
<dbReference type="Pfam" id="PF01558">
    <property type="entry name" value="POR"/>
    <property type="match status" value="1"/>
</dbReference>
<dbReference type="Gene3D" id="4.10.780.10">
    <property type="entry name" value="Pyruvate-flavodoxin oxidoreductase, EKR domain"/>
    <property type="match status" value="1"/>
</dbReference>
<dbReference type="SUPFAM" id="SSF53323">
    <property type="entry name" value="Pyruvate-ferredoxin oxidoreductase, PFOR, domain III"/>
    <property type="match status" value="1"/>
</dbReference>
<dbReference type="CDD" id="cd07034">
    <property type="entry name" value="TPP_PYR_PFOR_IOR-alpha_like"/>
    <property type="match status" value="1"/>
</dbReference>
<dbReference type="GO" id="GO:0030976">
    <property type="term" value="F:thiamine pyrophosphate binding"/>
    <property type="evidence" value="ECO:0007669"/>
    <property type="project" value="InterPro"/>
</dbReference>
<feature type="binding site" evidence="11">
    <location>
        <position position="703"/>
    </location>
    <ligand>
        <name>[4Fe-4S] cluster</name>
        <dbReference type="ChEBI" id="CHEBI:49883"/>
        <label>2</label>
    </ligand>
</feature>
<dbReference type="SUPFAM" id="SSF52518">
    <property type="entry name" value="Thiamin diphosphate-binding fold (THDP-binding)"/>
    <property type="match status" value="2"/>
</dbReference>
<dbReference type="GO" id="GO:0022900">
    <property type="term" value="P:electron transport chain"/>
    <property type="evidence" value="ECO:0007669"/>
    <property type="project" value="InterPro"/>
</dbReference>
<dbReference type="Pfam" id="PF12838">
    <property type="entry name" value="Fer4_7"/>
    <property type="match status" value="1"/>
</dbReference>
<evidence type="ECO:0000256" key="3">
    <source>
        <dbReference type="ARBA" id="ARBA00022485"/>
    </source>
</evidence>
<protein>
    <submittedName>
        <fullName evidence="12">Pyruvate:ferredoxin (Flavodoxin) oxidoreductase</fullName>
    </submittedName>
</protein>
<dbReference type="GO" id="GO:0005506">
    <property type="term" value="F:iron ion binding"/>
    <property type="evidence" value="ECO:0007669"/>
    <property type="project" value="InterPro"/>
</dbReference>
<proteinExistence type="inferred from homology"/>
<sequence>MRKFKTMDGNTAAAHIAYAFTEIAAIYPITPSSTMAEVTDEWSVQGKRNLFNRPVNVIEMQSEAGAAGVVHGSLKTGALTTTYTASQGLLLMIPNMYKIAGELLPTVFHVASRAVATNALSIFGDHGDVMAARQTGFVMLAESSVQEVMDLAAVAHLATIEASLPFLSFFDGFRTSHELQKIEVLDYEALRPLLNEEKLAEFRKRSLNPNQPHVSGTNQNPDIHFQQRETINSYYEAVPGIVQHYMQKINALRGTEYDLVTYYGAEDATEVIVSMGSVASTVRQTVDHLNAQGHKVGHLNIHLYRPFPTEVFLNKLPKTVEKIAVLDRTKEPGANGEPLLLDVQSALYDSELSPVITGGRYGLGSKNTTPSHILAVYRHLMKPKSELKRRFTIGITDDVTFLSLPVEEELNLIPQTTYQAKFWGFGSDGTVGANHSTIKIVGDQTEQFVQGYFDYDSKKSGGLTVSHLRFSPEPIEATYLVDEADFVGCHHASYVKKYDLIDSLKDNGIFLLNASWSNDTLKTILPYKMRQKMLEKNIRFYVVDAAQIALKVGVPGRINTIMQRAFFELAGIIEPSIAQEQMTADISRRFAKKSQEIVDKNIEAMSLTVDSLREIKLDESWLDAKGRLTDTKVKRPEFVFKIVDPIARQEGDKLTVADLKNQNMTDGRIPSGMAAYEKRGIALEVPEWNVDRCTMCNECAFVCPHAAIRPFLVDESEQSEAPEGFLTREMRGADGLMYRIQVSLEDCTGCGLCVEACPAKGKALEMKPYDEMKEQAINWAFAMTLKTKDNPFKTTSVRGSQFQQPLIEFSGACSGCGETPYLKLLTQLYGDRLMMANATGCSSIFGASASTTPYTTNHLGQGPAWSNSLFEDNAEFGYGMYLANRSRREELALIVKTILKEEDLPEEITEMLNDWLAHFNDSEGTQQRAQKVKAMVESEQIRYPALAKILEKWDLLVKPSHWMIGGDGWAYDIGFGGIDHILSSGEDVNILVMDNEVYSNTGGQKSKATPSAAIAKFAADGKRSVKKDLGVIAMSYGNVYVAQIASGANQMQTIKAIEEAEKFPGPSLIIAYTPCIAHGISGGITLQQTKDAVNSGYWSLYRYNPVLEEKGKNPMTLDFKKPDFSQMKDFLLSETRFSALNKVDPDISDELYNKTIEDAKKRFYRYARIAGQEEKIRQKLENK</sequence>
<dbReference type="Proteomes" id="UP000298615">
    <property type="component" value="Chromosome"/>
</dbReference>
<keyword evidence="5 9" id="KW-0249">Electron transport</keyword>
<name>A0A4D7CRV4_9ENTE</name>
<evidence type="ECO:0000313" key="12">
    <source>
        <dbReference type="EMBL" id="QCI86819.1"/>
    </source>
</evidence>
<dbReference type="Gene3D" id="3.40.50.920">
    <property type="match status" value="1"/>
</dbReference>
<dbReference type="SUPFAM" id="SSF54862">
    <property type="entry name" value="4Fe-4S ferredoxins"/>
    <property type="match status" value="1"/>
</dbReference>
<keyword evidence="6 9" id="KW-0560">Oxidoreductase</keyword>
<dbReference type="FunFam" id="3.40.50.970:FF:000041">
    <property type="entry name" value="Pyruvate:ferredoxin (Flavodoxin) oxidoreductase"/>
    <property type="match status" value="1"/>
</dbReference>
<feature type="binding site" evidence="11">
    <location>
        <position position="696"/>
    </location>
    <ligand>
        <name>[4Fe-4S] cluster</name>
        <dbReference type="ChEBI" id="CHEBI:49883"/>
        <label>1</label>
    </ligand>
</feature>
<gene>
    <name evidence="12" type="primary">nifJ</name>
    <name evidence="12" type="ORF">FA707_07510</name>
</gene>
<evidence type="ECO:0000256" key="1">
    <source>
        <dbReference type="ARBA" id="ARBA00009032"/>
    </source>
</evidence>
<evidence type="ECO:0000256" key="10">
    <source>
        <dbReference type="PIRSR" id="PIRSR000159-2"/>
    </source>
</evidence>
<feature type="binding site" evidence="11">
    <location>
        <position position="693"/>
    </location>
    <ligand>
        <name>[4Fe-4S] cluster</name>
        <dbReference type="ChEBI" id="CHEBI:49883"/>
        <label>1</label>
    </ligand>
</feature>
<keyword evidence="7 11" id="KW-0408">Iron</keyword>
<keyword evidence="12" id="KW-0670">Pyruvate</keyword>
<keyword evidence="3 11" id="KW-0004">4Fe-4S</keyword>
<dbReference type="InterPro" id="IPR002880">
    <property type="entry name" value="Pyrv_Fd/Flavodoxin_OxRdtase_N"/>
</dbReference>
<dbReference type="InterPro" id="IPR011766">
    <property type="entry name" value="TPP_enzyme_TPP-bd"/>
</dbReference>
<dbReference type="InterPro" id="IPR017900">
    <property type="entry name" value="4Fe4S_Fe_S_CS"/>
</dbReference>
<dbReference type="AlphaFoldDB" id="A0A4D7CRV4"/>
<dbReference type="OrthoDB" id="9794954at2"/>
<organism evidence="12 13">
    <name type="scientific">Vagococcus zengguangii</name>
    <dbReference type="NCBI Taxonomy" id="2571750"/>
    <lineage>
        <taxon>Bacteria</taxon>
        <taxon>Bacillati</taxon>
        <taxon>Bacillota</taxon>
        <taxon>Bacilli</taxon>
        <taxon>Lactobacillales</taxon>
        <taxon>Enterococcaceae</taxon>
        <taxon>Vagococcus</taxon>
    </lineage>
</organism>
<dbReference type="InterPro" id="IPR029061">
    <property type="entry name" value="THDP-binding"/>
</dbReference>
<evidence type="ECO:0000256" key="6">
    <source>
        <dbReference type="ARBA" id="ARBA00023002"/>
    </source>
</evidence>
<dbReference type="PROSITE" id="PS51379">
    <property type="entry name" value="4FE4S_FER_2"/>
    <property type="match status" value="2"/>
</dbReference>
<dbReference type="InterPro" id="IPR019752">
    <property type="entry name" value="Pyrv/ketoisovalerate_OxRed_cat"/>
</dbReference>
<dbReference type="FunFam" id="3.30.70.20:FF:000022">
    <property type="entry name" value="Pyruvate:ferredoxin (Flavodoxin) oxidoreductase"/>
    <property type="match status" value="1"/>
</dbReference>
<dbReference type="CDD" id="cd03377">
    <property type="entry name" value="TPP_PFOR_PNO"/>
    <property type="match status" value="1"/>
</dbReference>
<dbReference type="InterPro" id="IPR050722">
    <property type="entry name" value="Pyruvate:ferred/Flavod_OxRd"/>
</dbReference>
<evidence type="ECO:0000256" key="8">
    <source>
        <dbReference type="ARBA" id="ARBA00023014"/>
    </source>
</evidence>
<dbReference type="PROSITE" id="PS00198">
    <property type="entry name" value="4FE4S_FER_1"/>
    <property type="match status" value="1"/>
</dbReference>
<evidence type="ECO:0000256" key="4">
    <source>
        <dbReference type="ARBA" id="ARBA00022723"/>
    </source>
</evidence>
<dbReference type="Pfam" id="PF10371">
    <property type="entry name" value="EKR"/>
    <property type="match status" value="1"/>
</dbReference>
<keyword evidence="8 11" id="KW-0411">Iron-sulfur</keyword>